<proteinExistence type="predicted"/>
<organism evidence="1 2">
    <name type="scientific">Actinoplanes italicus</name>
    <dbReference type="NCBI Taxonomy" id="113567"/>
    <lineage>
        <taxon>Bacteria</taxon>
        <taxon>Bacillati</taxon>
        <taxon>Actinomycetota</taxon>
        <taxon>Actinomycetes</taxon>
        <taxon>Micromonosporales</taxon>
        <taxon>Micromonosporaceae</taxon>
        <taxon>Actinoplanes</taxon>
    </lineage>
</organism>
<evidence type="ECO:0000313" key="2">
    <source>
        <dbReference type="Proteomes" id="UP000239415"/>
    </source>
</evidence>
<dbReference type="AlphaFoldDB" id="A0A2T0KF77"/>
<gene>
    <name evidence="1" type="ORF">CLV67_105204</name>
</gene>
<dbReference type="EMBL" id="PVMZ01000005">
    <property type="protein sequence ID" value="PRX22027.1"/>
    <property type="molecule type" value="Genomic_DNA"/>
</dbReference>
<accession>A0A2T0KF77</accession>
<comment type="caution">
    <text evidence="1">The sequence shown here is derived from an EMBL/GenBank/DDBJ whole genome shotgun (WGS) entry which is preliminary data.</text>
</comment>
<name>A0A2T0KF77_9ACTN</name>
<dbReference type="Proteomes" id="UP000239415">
    <property type="component" value="Unassembled WGS sequence"/>
</dbReference>
<dbReference type="RefSeq" id="WP_170153863.1">
    <property type="nucleotide sequence ID" value="NZ_BOMO01000035.1"/>
</dbReference>
<sequence>MTAIPQAYPLWCATLDGDEVRVGRVFGWMSDLLTPEPVAAEKIADSSAATGADARFSPLVTWDPPRGGLVAGGLVRCGRDAKNQFVPLRFGDTREEAVAAVRATRT</sequence>
<evidence type="ECO:0000313" key="1">
    <source>
        <dbReference type="EMBL" id="PRX22027.1"/>
    </source>
</evidence>
<protein>
    <submittedName>
        <fullName evidence="1">Uncharacterized protein</fullName>
    </submittedName>
</protein>
<reference evidence="1 2" key="1">
    <citation type="submission" date="2018-03" db="EMBL/GenBank/DDBJ databases">
        <title>Genomic Encyclopedia of Archaeal and Bacterial Type Strains, Phase II (KMG-II): from individual species to whole genera.</title>
        <authorList>
            <person name="Goeker M."/>
        </authorList>
    </citation>
    <scope>NUCLEOTIDE SEQUENCE [LARGE SCALE GENOMIC DNA]</scope>
    <source>
        <strain evidence="1 2">DSM 43146</strain>
    </source>
</reference>
<keyword evidence="2" id="KW-1185">Reference proteome</keyword>